<gene>
    <name evidence="1" type="ORF">GCM10011491_33310</name>
</gene>
<proteinExistence type="predicted"/>
<name>A0A916WHT3_9HYPH</name>
<dbReference type="Proteomes" id="UP000646478">
    <property type="component" value="Unassembled WGS sequence"/>
</dbReference>
<evidence type="ECO:0000313" key="2">
    <source>
        <dbReference type="Proteomes" id="UP000646478"/>
    </source>
</evidence>
<dbReference type="EMBL" id="BMHH01000015">
    <property type="protein sequence ID" value="GGB02543.1"/>
    <property type="molecule type" value="Genomic_DNA"/>
</dbReference>
<dbReference type="AlphaFoldDB" id="A0A916WHT3"/>
<accession>A0A916WHT3</accession>
<reference evidence="1" key="1">
    <citation type="journal article" date="2014" name="Int. J. Syst. Evol. Microbiol.">
        <title>Complete genome sequence of Corynebacterium casei LMG S-19264T (=DSM 44701T), isolated from a smear-ripened cheese.</title>
        <authorList>
            <consortium name="US DOE Joint Genome Institute (JGI-PGF)"/>
            <person name="Walter F."/>
            <person name="Albersmeier A."/>
            <person name="Kalinowski J."/>
            <person name="Ruckert C."/>
        </authorList>
    </citation>
    <scope>NUCLEOTIDE SEQUENCE</scope>
    <source>
        <strain evidence="1">CGMCC 1.15082</strain>
    </source>
</reference>
<sequence length="217" mass="23601">MTWITCEDVQLDLATAVHESVHTLTEEQDAYPLIGGSSLPRPHETESFFPPREIAGQMARRFKDPLFIDTYLKPGAASSADNFMVLLDELNAFSHDLNSAVRLTSVHTGGNRPDHRDGLAAMMAFVTAYADEARKSHPETWQGLNEPKTAKIISTLWKQAETAMTSSCGIAEFGTNDRDYLSYVANTENSAALGDIIGRAPARLTACLSAPVTAATQ</sequence>
<protein>
    <submittedName>
        <fullName evidence="1">Uncharacterized protein</fullName>
    </submittedName>
</protein>
<evidence type="ECO:0000313" key="1">
    <source>
        <dbReference type="EMBL" id="GGB02543.1"/>
    </source>
</evidence>
<reference evidence="1" key="2">
    <citation type="submission" date="2020-09" db="EMBL/GenBank/DDBJ databases">
        <authorList>
            <person name="Sun Q."/>
            <person name="Zhou Y."/>
        </authorList>
    </citation>
    <scope>NUCLEOTIDE SEQUENCE</scope>
    <source>
        <strain evidence="1">CGMCC 1.15082</strain>
    </source>
</reference>
<keyword evidence="2" id="KW-1185">Reference proteome</keyword>
<organism evidence="1 2">
    <name type="scientific">Brucella endophytica</name>
    <dbReference type="NCBI Taxonomy" id="1963359"/>
    <lineage>
        <taxon>Bacteria</taxon>
        <taxon>Pseudomonadati</taxon>
        <taxon>Pseudomonadota</taxon>
        <taxon>Alphaproteobacteria</taxon>
        <taxon>Hyphomicrobiales</taxon>
        <taxon>Brucellaceae</taxon>
        <taxon>Brucella/Ochrobactrum group</taxon>
        <taxon>Brucella</taxon>
    </lineage>
</organism>
<comment type="caution">
    <text evidence="1">The sequence shown here is derived from an EMBL/GenBank/DDBJ whole genome shotgun (WGS) entry which is preliminary data.</text>
</comment>